<keyword evidence="1" id="KW-0547">Nucleotide-binding</keyword>
<dbReference type="InterPro" id="IPR025501">
    <property type="entry name" value="MinD_FleN"/>
</dbReference>
<accession>A0ABN0ZWK7</accession>
<organism evidence="3 4">
    <name type="scientific">Alkalibacillus silvisoli</name>
    <dbReference type="NCBI Taxonomy" id="392823"/>
    <lineage>
        <taxon>Bacteria</taxon>
        <taxon>Bacillati</taxon>
        <taxon>Bacillota</taxon>
        <taxon>Bacilli</taxon>
        <taxon>Bacillales</taxon>
        <taxon>Bacillaceae</taxon>
        <taxon>Alkalibacillus</taxon>
    </lineage>
</organism>
<dbReference type="RefSeq" id="WP_343782961.1">
    <property type="nucleotide sequence ID" value="NZ_BAAACZ010000011.1"/>
</dbReference>
<reference evidence="3 4" key="1">
    <citation type="journal article" date="2019" name="Int. J. Syst. Evol. Microbiol.">
        <title>The Global Catalogue of Microorganisms (GCM) 10K type strain sequencing project: providing services to taxonomists for standard genome sequencing and annotation.</title>
        <authorList>
            <consortium name="The Broad Institute Genomics Platform"/>
            <consortium name="The Broad Institute Genome Sequencing Center for Infectious Disease"/>
            <person name="Wu L."/>
            <person name="Ma J."/>
        </authorList>
    </citation>
    <scope>NUCLEOTIDE SEQUENCE [LARGE SCALE GENOMIC DNA]</scope>
    <source>
        <strain evidence="3 4">JCM 14193</strain>
    </source>
</reference>
<dbReference type="Proteomes" id="UP001500740">
    <property type="component" value="Unassembled WGS sequence"/>
</dbReference>
<keyword evidence="4" id="KW-1185">Reference proteome</keyword>
<dbReference type="CDD" id="cd02038">
    <property type="entry name" value="FlhG-like"/>
    <property type="match status" value="1"/>
</dbReference>
<dbReference type="InterPro" id="IPR033875">
    <property type="entry name" value="FlhG"/>
</dbReference>
<sequence length="288" mass="32776">MRDQAYNLRQRMKLQEKQSKTIAIFSGKGGVGKSNFALNFSMELIEKGNKVLIFDLDIGMGNIDILLGLQSRKSIMTMLEKKLQISDIIEVGPNNLSYVAAGTGLSDFFHLDEQGHTYFMEQLQSIINSYDYIIFDLGAGMNEEHLAFIEAADESIVVTTPEPTSITDAYAAIKRVIVHTQRQKLKLSLMVNRVSNQEEGQFTYNKLHAVVSKFLQHELHLFGMLPEDSNIREAVKEQKPFTLFNKKTKASKAIKKLVENYPSVETDFNKSEHKFVDRLKSIFTRKVD</sequence>
<comment type="caution">
    <text evidence="3">The sequence shown here is derived from an EMBL/GenBank/DDBJ whole genome shotgun (WGS) entry which is preliminary data.</text>
</comment>
<dbReference type="InterPro" id="IPR050625">
    <property type="entry name" value="ParA/MinD_ATPase"/>
</dbReference>
<dbReference type="PANTHER" id="PTHR43384">
    <property type="entry name" value="SEPTUM SITE-DETERMINING PROTEIN MIND HOMOLOG, CHLOROPLASTIC-RELATED"/>
    <property type="match status" value="1"/>
</dbReference>
<dbReference type="PANTHER" id="PTHR43384:SF4">
    <property type="entry name" value="CELLULOSE BIOSYNTHESIS PROTEIN BCSQ-RELATED"/>
    <property type="match status" value="1"/>
</dbReference>
<dbReference type="SUPFAM" id="SSF52540">
    <property type="entry name" value="P-loop containing nucleoside triphosphate hydrolases"/>
    <property type="match status" value="1"/>
</dbReference>
<dbReference type="EMBL" id="BAAACZ010000011">
    <property type="protein sequence ID" value="GAA0461382.1"/>
    <property type="molecule type" value="Genomic_DNA"/>
</dbReference>
<keyword evidence="2" id="KW-0067">ATP-binding</keyword>
<dbReference type="InterPro" id="IPR033756">
    <property type="entry name" value="YlxH/NBP35"/>
</dbReference>
<evidence type="ECO:0000313" key="4">
    <source>
        <dbReference type="Proteomes" id="UP001500740"/>
    </source>
</evidence>
<dbReference type="InterPro" id="IPR027417">
    <property type="entry name" value="P-loop_NTPase"/>
</dbReference>
<name>A0ABN0ZWK7_9BACI</name>
<evidence type="ECO:0000313" key="3">
    <source>
        <dbReference type="EMBL" id="GAA0461382.1"/>
    </source>
</evidence>
<proteinExistence type="predicted"/>
<evidence type="ECO:0000256" key="1">
    <source>
        <dbReference type="ARBA" id="ARBA00022741"/>
    </source>
</evidence>
<dbReference type="Gene3D" id="3.40.50.300">
    <property type="entry name" value="P-loop containing nucleotide triphosphate hydrolases"/>
    <property type="match status" value="1"/>
</dbReference>
<protein>
    <submittedName>
        <fullName evidence="3">Flagellum location/number ATPase FlhG</fullName>
    </submittedName>
</protein>
<dbReference type="PIRSF" id="PIRSF003092">
    <property type="entry name" value="MinD"/>
    <property type="match status" value="1"/>
</dbReference>
<evidence type="ECO:0000256" key="2">
    <source>
        <dbReference type="ARBA" id="ARBA00022840"/>
    </source>
</evidence>
<gene>
    <name evidence="3" type="primary">flhG</name>
    <name evidence="3" type="ORF">GCM10008935_16040</name>
</gene>
<dbReference type="Pfam" id="PF10609">
    <property type="entry name" value="ParA"/>
    <property type="match status" value="1"/>
</dbReference>